<dbReference type="InterPro" id="IPR028892">
    <property type="entry name" value="ADE"/>
</dbReference>
<keyword evidence="8" id="KW-1185">Reference proteome</keyword>
<dbReference type="Proteomes" id="UP001595799">
    <property type="component" value="Unassembled WGS sequence"/>
</dbReference>
<organism evidence="7 8">
    <name type="scientific">Fodinicurvata halophila</name>
    <dbReference type="NCBI Taxonomy" id="1419723"/>
    <lineage>
        <taxon>Bacteria</taxon>
        <taxon>Pseudomonadati</taxon>
        <taxon>Pseudomonadota</taxon>
        <taxon>Alphaproteobacteria</taxon>
        <taxon>Rhodospirillales</taxon>
        <taxon>Rhodovibrionaceae</taxon>
        <taxon>Fodinicurvata</taxon>
    </lineage>
</organism>
<dbReference type="InterPro" id="IPR001365">
    <property type="entry name" value="A_deaminase_dom"/>
</dbReference>
<comment type="catalytic activity">
    <reaction evidence="5">
        <text>adenine + H2O + H(+) = hypoxanthine + NH4(+)</text>
        <dbReference type="Rhea" id="RHEA:23688"/>
        <dbReference type="ChEBI" id="CHEBI:15377"/>
        <dbReference type="ChEBI" id="CHEBI:15378"/>
        <dbReference type="ChEBI" id="CHEBI:16708"/>
        <dbReference type="ChEBI" id="CHEBI:17368"/>
        <dbReference type="ChEBI" id="CHEBI:28938"/>
        <dbReference type="EC" id="3.5.4.2"/>
    </reaction>
</comment>
<evidence type="ECO:0000259" key="6">
    <source>
        <dbReference type="Pfam" id="PF00962"/>
    </source>
</evidence>
<dbReference type="PANTHER" id="PTHR43114:SF6">
    <property type="entry name" value="ADENINE DEAMINASE"/>
    <property type="match status" value="1"/>
</dbReference>
<feature type="active site" description="Proton donor" evidence="5">
    <location>
        <position position="205"/>
    </location>
</feature>
<feature type="binding site" evidence="5">
    <location>
        <position position="202"/>
    </location>
    <ligand>
        <name>Zn(2+)</name>
        <dbReference type="ChEBI" id="CHEBI:29105"/>
        <note>catalytic</note>
    </ligand>
</feature>
<dbReference type="EMBL" id="JBHSCW010000002">
    <property type="protein sequence ID" value="MFC4350733.1"/>
    <property type="molecule type" value="Genomic_DNA"/>
</dbReference>
<dbReference type="EC" id="3.5.4.2" evidence="5"/>
<evidence type="ECO:0000256" key="4">
    <source>
        <dbReference type="ARBA" id="ARBA00023080"/>
    </source>
</evidence>
<dbReference type="CDD" id="cd01320">
    <property type="entry name" value="ADA"/>
    <property type="match status" value="1"/>
</dbReference>
<evidence type="ECO:0000256" key="1">
    <source>
        <dbReference type="ARBA" id="ARBA00022723"/>
    </source>
</evidence>
<comment type="function">
    <text evidence="5">Catalyzes the hydrolytic deamination of adenine to hypoxanthine. Plays an important role in the purine salvage pathway and in nitrogen catabolism.</text>
</comment>
<feature type="binding site" evidence="5">
    <location>
        <position position="283"/>
    </location>
    <ligand>
        <name>Zn(2+)</name>
        <dbReference type="ChEBI" id="CHEBI:29105"/>
        <note>catalytic</note>
    </ligand>
</feature>
<comment type="cofactor">
    <cofactor evidence="5">
        <name>Zn(2+)</name>
        <dbReference type="ChEBI" id="CHEBI:29105"/>
    </cofactor>
    <text evidence="5">Binds 1 zinc ion per subunit.</text>
</comment>
<comment type="similarity">
    <text evidence="5">Belongs to the metallo-dependent hydrolases superfamily. Adenosine and AMP deaminases family. Adenine deaminase type 2 subfamily.</text>
</comment>
<keyword evidence="4 5" id="KW-0546">Nucleotide metabolism</keyword>
<keyword evidence="2 5" id="KW-0378">Hydrolase</keyword>
<dbReference type="HAMAP" id="MF_01962">
    <property type="entry name" value="Adenine_deaminase"/>
    <property type="match status" value="1"/>
</dbReference>
<evidence type="ECO:0000313" key="8">
    <source>
        <dbReference type="Proteomes" id="UP001595799"/>
    </source>
</evidence>
<evidence type="ECO:0000256" key="3">
    <source>
        <dbReference type="ARBA" id="ARBA00022833"/>
    </source>
</evidence>
<dbReference type="RefSeq" id="WP_382421078.1">
    <property type="nucleotide sequence ID" value="NZ_JBHSCW010000002.1"/>
</dbReference>
<accession>A0ABV8UIS6</accession>
<dbReference type="Gene3D" id="3.20.20.140">
    <property type="entry name" value="Metal-dependent hydrolases"/>
    <property type="match status" value="1"/>
</dbReference>
<evidence type="ECO:0000256" key="5">
    <source>
        <dbReference type="HAMAP-Rule" id="MF_01962"/>
    </source>
</evidence>
<feature type="domain" description="Adenosine deaminase" evidence="6">
    <location>
        <begin position="12"/>
        <end position="337"/>
    </location>
</feature>
<dbReference type="NCBIfam" id="TIGR01430">
    <property type="entry name" value="aden_deam"/>
    <property type="match status" value="1"/>
</dbReference>
<dbReference type="NCBIfam" id="NF006850">
    <property type="entry name" value="PRK09358.1-6"/>
    <property type="match status" value="1"/>
</dbReference>
<feature type="binding site" evidence="5">
    <location>
        <position position="19"/>
    </location>
    <ligand>
        <name>Zn(2+)</name>
        <dbReference type="ChEBI" id="CHEBI:29105"/>
        <note>catalytic</note>
    </ligand>
</feature>
<proteinExistence type="inferred from homology"/>
<feature type="binding site" evidence="5">
    <location>
        <position position="284"/>
    </location>
    <ligand>
        <name>substrate</name>
    </ligand>
</feature>
<dbReference type="InterPro" id="IPR006330">
    <property type="entry name" value="Ado/ade_deaminase"/>
</dbReference>
<gene>
    <name evidence="7" type="ORF">ACFOW6_04160</name>
</gene>
<evidence type="ECO:0000256" key="2">
    <source>
        <dbReference type="ARBA" id="ARBA00022801"/>
    </source>
</evidence>
<feature type="binding site" evidence="5">
    <location>
        <position position="17"/>
    </location>
    <ligand>
        <name>Zn(2+)</name>
        <dbReference type="ChEBI" id="CHEBI:29105"/>
        <note>catalytic</note>
    </ligand>
</feature>
<keyword evidence="3 5" id="KW-0862">Zinc</keyword>
<dbReference type="Pfam" id="PF00962">
    <property type="entry name" value="A_deaminase"/>
    <property type="match status" value="1"/>
</dbReference>
<comment type="caution">
    <text evidence="7">The sequence shown here is derived from an EMBL/GenBank/DDBJ whole genome shotgun (WGS) entry which is preliminary data.</text>
</comment>
<reference evidence="8" key="1">
    <citation type="journal article" date="2019" name="Int. J. Syst. Evol. Microbiol.">
        <title>The Global Catalogue of Microorganisms (GCM) 10K type strain sequencing project: providing services to taxonomists for standard genome sequencing and annotation.</title>
        <authorList>
            <consortium name="The Broad Institute Genomics Platform"/>
            <consortium name="The Broad Institute Genome Sequencing Center for Infectious Disease"/>
            <person name="Wu L."/>
            <person name="Ma J."/>
        </authorList>
    </citation>
    <scope>NUCLEOTIDE SEQUENCE [LARGE SCALE GENOMIC DNA]</scope>
    <source>
        <strain evidence="8">CECT 8472</strain>
    </source>
</reference>
<protein>
    <recommendedName>
        <fullName evidence="5">Adenine deaminase</fullName>
        <shortName evidence="5">ADE</shortName>
        <ecNumber evidence="5">3.5.4.2</ecNumber>
    </recommendedName>
    <alternativeName>
        <fullName evidence="5">Adenine aminohydrolase</fullName>
        <shortName evidence="5">AAH</shortName>
    </alternativeName>
</protein>
<evidence type="ECO:0000313" key="7">
    <source>
        <dbReference type="EMBL" id="MFC4350733.1"/>
    </source>
</evidence>
<feature type="site" description="Important for catalytic activity" evidence="5">
    <location>
        <position position="226"/>
    </location>
</feature>
<dbReference type="InterPro" id="IPR032466">
    <property type="entry name" value="Metal_Hydrolase"/>
</dbReference>
<dbReference type="GO" id="GO:0016787">
    <property type="term" value="F:hydrolase activity"/>
    <property type="evidence" value="ECO:0007669"/>
    <property type="project" value="UniProtKB-KW"/>
</dbReference>
<name>A0ABV8UIS6_9PROT</name>
<keyword evidence="1 5" id="KW-0479">Metal-binding</keyword>
<sequence>MSVLDDFIEGMPKVELHLHIEGSLEPRMMFDLAQRNAVALPYADVAGIETAFRRGARFENLQDFLDLYYAGMSVLWSEADFHALTLAYLERAAAQNVVHAEIFFDPQAHTDRGVPFETVIRGITRAQDEAEQRLGITSHLIMCFLRHLDEEAAFETLRQSLPYRDRILGVGLDSGEMGNPPAKFQQVFAEARKQGFRVAVAHAGEEGPPEYVHEALDLLQVDRIDHGNRALEDNALVDRLAESGMALTVCPLSNYKLCVVDDLKEHPLKIMLDRGLKATMNSDDPSYFDGYVNENYLAVTEALGLSREDIVTLARNGIEASFVPPERKAEMRRQLDDYLVAHAV</sequence>
<dbReference type="PANTHER" id="PTHR43114">
    <property type="entry name" value="ADENINE DEAMINASE"/>
    <property type="match status" value="1"/>
</dbReference>
<dbReference type="SUPFAM" id="SSF51556">
    <property type="entry name" value="Metallo-dependent hydrolases"/>
    <property type="match status" value="1"/>
</dbReference>